<dbReference type="Proteomes" id="UP000054359">
    <property type="component" value="Unassembled WGS sequence"/>
</dbReference>
<keyword evidence="2" id="KW-1185">Reference proteome</keyword>
<protein>
    <submittedName>
        <fullName evidence="1">Uncharacterized protein</fullName>
    </submittedName>
</protein>
<reference evidence="1 2" key="1">
    <citation type="submission" date="2013-11" db="EMBL/GenBank/DDBJ databases">
        <title>Genome sequencing of Stegodyphus mimosarum.</title>
        <authorList>
            <person name="Bechsgaard J."/>
        </authorList>
    </citation>
    <scope>NUCLEOTIDE SEQUENCE [LARGE SCALE GENOMIC DNA]</scope>
</reference>
<dbReference type="EMBL" id="KK117037">
    <property type="protein sequence ID" value="KFM69384.1"/>
    <property type="molecule type" value="Genomic_DNA"/>
</dbReference>
<organism evidence="1 2">
    <name type="scientific">Stegodyphus mimosarum</name>
    <name type="common">African social velvet spider</name>
    <dbReference type="NCBI Taxonomy" id="407821"/>
    <lineage>
        <taxon>Eukaryota</taxon>
        <taxon>Metazoa</taxon>
        <taxon>Ecdysozoa</taxon>
        <taxon>Arthropoda</taxon>
        <taxon>Chelicerata</taxon>
        <taxon>Arachnida</taxon>
        <taxon>Araneae</taxon>
        <taxon>Araneomorphae</taxon>
        <taxon>Entelegynae</taxon>
        <taxon>Eresoidea</taxon>
        <taxon>Eresidae</taxon>
        <taxon>Stegodyphus</taxon>
    </lineage>
</organism>
<gene>
    <name evidence="1" type="ORF">X975_13902</name>
</gene>
<dbReference type="AlphaFoldDB" id="A0A087TW95"/>
<evidence type="ECO:0000313" key="2">
    <source>
        <dbReference type="Proteomes" id="UP000054359"/>
    </source>
</evidence>
<feature type="non-terminal residue" evidence="1">
    <location>
        <position position="79"/>
    </location>
</feature>
<proteinExistence type="predicted"/>
<name>A0A087TW95_STEMI</name>
<evidence type="ECO:0000313" key="1">
    <source>
        <dbReference type="EMBL" id="KFM69384.1"/>
    </source>
</evidence>
<sequence length="79" mass="8931">MTLMTFFSNFFLYPLCINQNMDKNPQKIKMNFSSSLSLDHRISDGQPSWSRSSSVSSCSNDSAVYCSSRHIQSSNIHMG</sequence>
<accession>A0A087TW95</accession>